<keyword evidence="2" id="KW-1185">Reference proteome</keyword>
<dbReference type="Proteomes" id="UP000095751">
    <property type="component" value="Unassembled WGS sequence"/>
</dbReference>
<organism evidence="1 2">
    <name type="scientific">Fragilariopsis cylindrus CCMP1102</name>
    <dbReference type="NCBI Taxonomy" id="635003"/>
    <lineage>
        <taxon>Eukaryota</taxon>
        <taxon>Sar</taxon>
        <taxon>Stramenopiles</taxon>
        <taxon>Ochrophyta</taxon>
        <taxon>Bacillariophyta</taxon>
        <taxon>Bacillariophyceae</taxon>
        <taxon>Bacillariophycidae</taxon>
        <taxon>Bacillariales</taxon>
        <taxon>Bacillariaceae</taxon>
        <taxon>Fragilariopsis</taxon>
    </lineage>
</organism>
<proteinExistence type="predicted"/>
<feature type="non-terminal residue" evidence="1">
    <location>
        <position position="96"/>
    </location>
</feature>
<gene>
    <name evidence="1" type="ORF">FRACYDRAFT_270280</name>
</gene>
<accession>A0A1E7F561</accession>
<evidence type="ECO:0000313" key="1">
    <source>
        <dbReference type="EMBL" id="OEU12993.1"/>
    </source>
</evidence>
<dbReference type="AlphaFoldDB" id="A0A1E7F561"/>
<reference evidence="1 2" key="1">
    <citation type="submission" date="2016-09" db="EMBL/GenBank/DDBJ databases">
        <title>Extensive genetic diversity and differential bi-allelic expression allows diatom success in the polar Southern Ocean.</title>
        <authorList>
            <consortium name="DOE Joint Genome Institute"/>
            <person name="Mock T."/>
            <person name="Otillar R.P."/>
            <person name="Strauss J."/>
            <person name="Dupont C."/>
            <person name="Frickenhaus S."/>
            <person name="Maumus F."/>
            <person name="Mcmullan M."/>
            <person name="Sanges R."/>
            <person name="Schmutz J."/>
            <person name="Toseland A."/>
            <person name="Valas R."/>
            <person name="Veluchamy A."/>
            <person name="Ward B.J."/>
            <person name="Allen A."/>
            <person name="Barry K."/>
            <person name="Falciatore A."/>
            <person name="Ferrante M."/>
            <person name="Fortunato A.E."/>
            <person name="Gloeckner G."/>
            <person name="Gruber A."/>
            <person name="Hipkin R."/>
            <person name="Janech M."/>
            <person name="Kroth P."/>
            <person name="Leese F."/>
            <person name="Lindquist E."/>
            <person name="Lyon B.R."/>
            <person name="Martin J."/>
            <person name="Mayer C."/>
            <person name="Parker M."/>
            <person name="Quesneville H."/>
            <person name="Raymond J."/>
            <person name="Uhlig C."/>
            <person name="Valentin K.U."/>
            <person name="Worden A.Z."/>
            <person name="Armbrust E.V."/>
            <person name="Bowler C."/>
            <person name="Green B."/>
            <person name="Moulton V."/>
            <person name="Van Oosterhout C."/>
            <person name="Grigoriev I."/>
        </authorList>
    </citation>
    <scope>NUCLEOTIDE SEQUENCE [LARGE SCALE GENOMIC DNA]</scope>
    <source>
        <strain evidence="1 2">CCMP1102</strain>
    </source>
</reference>
<sequence length="96" mass="11046">MNLPTTKHKFIQRHEANVSHLNMKMVIFNQQKEDLDEMQALFPTLQRNFANALKKLKEYTTGAIAEHEEISVVTAFICYKLSECTPSKSLSKCVPF</sequence>
<dbReference type="KEGG" id="fcy:FRACYDRAFT_270280"/>
<protein>
    <submittedName>
        <fullName evidence="1">Uncharacterized protein</fullName>
    </submittedName>
</protein>
<evidence type="ECO:0000313" key="2">
    <source>
        <dbReference type="Proteomes" id="UP000095751"/>
    </source>
</evidence>
<dbReference type="InParanoid" id="A0A1E7F561"/>
<name>A0A1E7F561_9STRA</name>
<dbReference type="EMBL" id="KV784363">
    <property type="protein sequence ID" value="OEU12993.1"/>
    <property type="molecule type" value="Genomic_DNA"/>
</dbReference>